<dbReference type="SUPFAM" id="SSF55785">
    <property type="entry name" value="PYP-like sensor domain (PAS domain)"/>
    <property type="match status" value="2"/>
</dbReference>
<dbReference type="PROSITE" id="PS50110">
    <property type="entry name" value="RESPONSE_REGULATORY"/>
    <property type="match status" value="1"/>
</dbReference>
<keyword evidence="2" id="KW-0808">Transferase</keyword>
<evidence type="ECO:0000256" key="1">
    <source>
        <dbReference type="ARBA" id="ARBA00022553"/>
    </source>
</evidence>
<proteinExistence type="predicted"/>
<dbReference type="InterPro" id="IPR001610">
    <property type="entry name" value="PAC"/>
</dbReference>
<dbReference type="Gene3D" id="3.30.450.20">
    <property type="entry name" value="PAS domain"/>
    <property type="match status" value="2"/>
</dbReference>
<dbReference type="SUPFAM" id="SSF47384">
    <property type="entry name" value="Homodimeric domain of signal transducing histidine kinase"/>
    <property type="match status" value="1"/>
</dbReference>
<evidence type="ECO:0000259" key="11">
    <source>
        <dbReference type="PROSITE" id="PS50112"/>
    </source>
</evidence>
<dbReference type="SUPFAM" id="SSF55874">
    <property type="entry name" value="ATPase domain of HSP90 chaperone/DNA topoisomerase II/histidine kinase"/>
    <property type="match status" value="1"/>
</dbReference>
<dbReference type="InterPro" id="IPR036890">
    <property type="entry name" value="HATPase_C_sf"/>
</dbReference>
<dbReference type="SMART" id="SM00387">
    <property type="entry name" value="HATPase_c"/>
    <property type="match status" value="1"/>
</dbReference>
<dbReference type="InterPro" id="IPR000014">
    <property type="entry name" value="PAS"/>
</dbReference>
<evidence type="ECO:0000256" key="6">
    <source>
        <dbReference type="ARBA" id="ARBA00023012"/>
    </source>
</evidence>
<keyword evidence="4" id="KW-0418">Kinase</keyword>
<dbReference type="GO" id="GO:0000155">
    <property type="term" value="F:phosphorelay sensor kinase activity"/>
    <property type="evidence" value="ECO:0007669"/>
    <property type="project" value="InterPro"/>
</dbReference>
<dbReference type="InterPro" id="IPR005467">
    <property type="entry name" value="His_kinase_dom"/>
</dbReference>
<dbReference type="Pfam" id="PF02518">
    <property type="entry name" value="HATPase_c"/>
    <property type="match status" value="1"/>
</dbReference>
<evidence type="ECO:0000259" key="9">
    <source>
        <dbReference type="PROSITE" id="PS50109"/>
    </source>
</evidence>
<dbReference type="SUPFAM" id="SSF52172">
    <property type="entry name" value="CheY-like"/>
    <property type="match status" value="1"/>
</dbReference>
<evidence type="ECO:0000256" key="3">
    <source>
        <dbReference type="ARBA" id="ARBA00022741"/>
    </source>
</evidence>
<keyword evidence="3" id="KW-0547">Nucleotide-binding</keyword>
<gene>
    <name evidence="12" type="ORF">MNBD_DELTA01-1314</name>
</gene>
<dbReference type="InterPro" id="IPR035965">
    <property type="entry name" value="PAS-like_dom_sf"/>
</dbReference>
<reference evidence="12" key="1">
    <citation type="submission" date="2018-06" db="EMBL/GenBank/DDBJ databases">
        <authorList>
            <person name="Zhirakovskaya E."/>
        </authorList>
    </citation>
    <scope>NUCLEOTIDE SEQUENCE</scope>
</reference>
<sequence>MSKTTTTEIDQLKSRLAENNKQAETRLRQLQRRLDLALEKNKKLSKTLSDSERQNQAFFNAASDTIMLIDPETVELIDFNTNAHNNLGYNREEFSKLEIQDIDNVWNNKEMRLLCAEILQDGDKSFETKHRAKDGKTHNILVNASRITLKGKELIQYICTDITSYKQTKSELKDSKEKYRDLFHNSQVGLSRTRASDGKLLEANDRLASMFGYKDRQQMLDEFYSPSAYEYQRDREYMLQTIIKHGEIQDYEVFARRKDGSNIWVRYSAKLYPDEGYLDVVVVDITNEKKAEKEKDYLYTQLAQSQKMEAVGRLSGGIAHDFNNLLTVIKTMAYKSKKEVDKDSPLHRYITLIDTAAEGARNLTQKLLIFSKKQSTTFITLNLNDLIENLLEMLQSLLGSKIKVELDLADDLFPIYGDKGSFEQVIINLAINARDAMPEGGPVKITTENMIDDNEKTFNMVSVTVADTGTGMDEETSRRIFEPFFTTKPPGEGTGLGASVVYGIVKDHMGRIEVHSTPGVGTSVNVLFTPSPEKAPLADQTTATKDIDISGMGEQILLVEDNALIRETTSLLLSDYNYLVTSAASAEHALELFGKDPYAFDLVLSDVVLPGKSGVELASILLLKKPELPILLCSGYTSKKLQWEEIQEKGLSFIRKPYDSAELLRKIRENLLANTTTTLQADPNQMPVGPEKSTT</sequence>
<feature type="coiled-coil region" evidence="7">
    <location>
        <begin position="13"/>
        <end position="54"/>
    </location>
</feature>
<dbReference type="Gene3D" id="3.40.50.2300">
    <property type="match status" value="1"/>
</dbReference>
<dbReference type="SMART" id="SM00091">
    <property type="entry name" value="PAS"/>
    <property type="match status" value="2"/>
</dbReference>
<evidence type="ECO:0000313" key="12">
    <source>
        <dbReference type="EMBL" id="VAV85390.1"/>
    </source>
</evidence>
<accession>A0A3B0QVB4</accession>
<evidence type="ECO:0000256" key="5">
    <source>
        <dbReference type="ARBA" id="ARBA00022840"/>
    </source>
</evidence>
<dbReference type="InterPro" id="IPR003594">
    <property type="entry name" value="HATPase_dom"/>
</dbReference>
<dbReference type="InterPro" id="IPR036097">
    <property type="entry name" value="HisK_dim/P_sf"/>
</dbReference>
<dbReference type="AlphaFoldDB" id="A0A3B0QVB4"/>
<dbReference type="EMBL" id="UOEA01000086">
    <property type="protein sequence ID" value="VAV85390.1"/>
    <property type="molecule type" value="Genomic_DNA"/>
</dbReference>
<dbReference type="InterPro" id="IPR004358">
    <property type="entry name" value="Sig_transdc_His_kin-like_C"/>
</dbReference>
<dbReference type="Gene3D" id="1.10.287.130">
    <property type="match status" value="1"/>
</dbReference>
<keyword evidence="5" id="KW-0067">ATP-binding</keyword>
<organism evidence="12">
    <name type="scientific">hydrothermal vent metagenome</name>
    <dbReference type="NCBI Taxonomy" id="652676"/>
    <lineage>
        <taxon>unclassified sequences</taxon>
        <taxon>metagenomes</taxon>
        <taxon>ecological metagenomes</taxon>
    </lineage>
</organism>
<dbReference type="GO" id="GO:0005524">
    <property type="term" value="F:ATP binding"/>
    <property type="evidence" value="ECO:0007669"/>
    <property type="project" value="UniProtKB-KW"/>
</dbReference>
<dbReference type="InterPro" id="IPR003661">
    <property type="entry name" value="HisK_dim/P_dom"/>
</dbReference>
<dbReference type="CDD" id="cd00082">
    <property type="entry name" value="HisKA"/>
    <property type="match status" value="1"/>
</dbReference>
<evidence type="ECO:0000256" key="2">
    <source>
        <dbReference type="ARBA" id="ARBA00022679"/>
    </source>
</evidence>
<feature type="region of interest" description="Disordered" evidence="8">
    <location>
        <begin position="676"/>
        <end position="695"/>
    </location>
</feature>
<feature type="domain" description="Response regulatory" evidence="10">
    <location>
        <begin position="555"/>
        <end position="671"/>
    </location>
</feature>
<dbReference type="SMART" id="SM00388">
    <property type="entry name" value="HisKA"/>
    <property type="match status" value="1"/>
</dbReference>
<dbReference type="CDD" id="cd00130">
    <property type="entry name" value="PAS"/>
    <property type="match status" value="2"/>
</dbReference>
<feature type="domain" description="Histidine kinase" evidence="9">
    <location>
        <begin position="317"/>
        <end position="532"/>
    </location>
</feature>
<dbReference type="PROSITE" id="PS50109">
    <property type="entry name" value="HIS_KIN"/>
    <property type="match status" value="1"/>
</dbReference>
<dbReference type="PANTHER" id="PTHR43065">
    <property type="entry name" value="SENSOR HISTIDINE KINASE"/>
    <property type="match status" value="1"/>
</dbReference>
<dbReference type="InterPro" id="IPR001789">
    <property type="entry name" value="Sig_transdc_resp-reg_receiver"/>
</dbReference>
<keyword evidence="1" id="KW-0597">Phosphoprotein</keyword>
<keyword evidence="7" id="KW-0175">Coiled coil</keyword>
<dbReference type="Pfam" id="PF00072">
    <property type="entry name" value="Response_reg"/>
    <property type="match status" value="1"/>
</dbReference>
<dbReference type="InterPro" id="IPR011006">
    <property type="entry name" value="CheY-like_superfamily"/>
</dbReference>
<evidence type="ECO:0000256" key="8">
    <source>
        <dbReference type="SAM" id="MobiDB-lite"/>
    </source>
</evidence>
<evidence type="ECO:0008006" key="13">
    <source>
        <dbReference type="Google" id="ProtNLM"/>
    </source>
</evidence>
<dbReference type="PRINTS" id="PR00344">
    <property type="entry name" value="BCTRLSENSOR"/>
</dbReference>
<dbReference type="Gene3D" id="3.30.565.10">
    <property type="entry name" value="Histidine kinase-like ATPase, C-terminal domain"/>
    <property type="match status" value="1"/>
</dbReference>
<dbReference type="PROSITE" id="PS50112">
    <property type="entry name" value="PAS"/>
    <property type="match status" value="1"/>
</dbReference>
<evidence type="ECO:0000256" key="4">
    <source>
        <dbReference type="ARBA" id="ARBA00022777"/>
    </source>
</evidence>
<dbReference type="Pfam" id="PF13426">
    <property type="entry name" value="PAS_9"/>
    <property type="match status" value="2"/>
</dbReference>
<name>A0A3B0QVB4_9ZZZZ</name>
<dbReference type="PANTHER" id="PTHR43065:SF46">
    <property type="entry name" value="C4-DICARBOXYLATE TRANSPORT SENSOR PROTEIN DCTB"/>
    <property type="match status" value="1"/>
</dbReference>
<dbReference type="SMART" id="SM00448">
    <property type="entry name" value="REC"/>
    <property type="match status" value="1"/>
</dbReference>
<dbReference type="NCBIfam" id="TIGR00229">
    <property type="entry name" value="sensory_box"/>
    <property type="match status" value="2"/>
</dbReference>
<feature type="domain" description="PAS" evidence="11">
    <location>
        <begin position="51"/>
        <end position="94"/>
    </location>
</feature>
<keyword evidence="6" id="KW-0902">Two-component regulatory system</keyword>
<evidence type="ECO:0000256" key="7">
    <source>
        <dbReference type="SAM" id="Coils"/>
    </source>
</evidence>
<evidence type="ECO:0000259" key="10">
    <source>
        <dbReference type="PROSITE" id="PS50110"/>
    </source>
</evidence>
<dbReference type="SMART" id="SM00086">
    <property type="entry name" value="PAC"/>
    <property type="match status" value="2"/>
</dbReference>
<protein>
    <recommendedName>
        <fullName evidence="13">Histidine kinase</fullName>
    </recommendedName>
</protein>